<sequence>MLIELLACALRHLEDAGLHFLGGCLTCTDRIGLHVSTSKEHFYLPGLYKEVVKIPIGDPAAQYRKCG</sequence>
<dbReference type="EMBL" id="CP044081">
    <property type="protein sequence ID" value="QEU08929.1"/>
    <property type="molecule type" value="Genomic_DNA"/>
</dbReference>
<dbReference type="AlphaFoldDB" id="A0A5P2QU74"/>
<dbReference type="RefSeq" id="WP_150350865.1">
    <property type="nucleotide sequence ID" value="NZ_CP038095.1"/>
</dbReference>
<protein>
    <submittedName>
        <fullName evidence="1">Uncharacterized protein</fullName>
    </submittedName>
</protein>
<reference evidence="1 2" key="1">
    <citation type="submission" date="2019-09" db="EMBL/GenBank/DDBJ databases">
        <title>FDA dAtabase for Regulatory Grade micrObial Sequences (FDA-ARGOS): Supporting development and validation of Infectious Disease Dx tests.</title>
        <authorList>
            <person name="Sciortino C."/>
            <person name="Tallon L."/>
            <person name="Sadzewicz L."/>
            <person name="Vavikolanu K."/>
            <person name="Mehta A."/>
            <person name="Aluvathingal J."/>
            <person name="Nadendla S."/>
            <person name="Nandy P."/>
            <person name="Geyer C."/>
            <person name="Yan Y."/>
            <person name="Sichtig H."/>
        </authorList>
    </citation>
    <scope>NUCLEOTIDE SEQUENCE [LARGE SCALE GENOMIC DNA]</scope>
    <source>
        <strain evidence="1 2">FDAARGOS_643</strain>
    </source>
</reference>
<evidence type="ECO:0000313" key="1">
    <source>
        <dbReference type="EMBL" id="QEU08929.1"/>
    </source>
</evidence>
<dbReference type="Proteomes" id="UP000324507">
    <property type="component" value="Chromosome"/>
</dbReference>
<organism evidence="1 2">
    <name type="scientific">Paracoccus yeei</name>
    <dbReference type="NCBI Taxonomy" id="147645"/>
    <lineage>
        <taxon>Bacteria</taxon>
        <taxon>Pseudomonadati</taxon>
        <taxon>Pseudomonadota</taxon>
        <taxon>Alphaproteobacteria</taxon>
        <taxon>Rhodobacterales</taxon>
        <taxon>Paracoccaceae</taxon>
        <taxon>Paracoccus</taxon>
    </lineage>
</organism>
<evidence type="ECO:0000313" key="2">
    <source>
        <dbReference type="Proteomes" id="UP000324507"/>
    </source>
</evidence>
<proteinExistence type="predicted"/>
<gene>
    <name evidence="1" type="ORF">FOB51_13510</name>
</gene>
<accession>A0A5P2QU74</accession>
<name>A0A5P2QU74_9RHOB</name>